<name>A0A1K2IIT1_9FLAO</name>
<keyword evidence="3" id="KW-1185">Reference proteome</keyword>
<evidence type="ECO:0000313" key="3">
    <source>
        <dbReference type="Proteomes" id="UP000182034"/>
    </source>
</evidence>
<evidence type="ECO:0000313" key="2">
    <source>
        <dbReference type="EMBL" id="SFZ91571.1"/>
    </source>
</evidence>
<keyword evidence="1" id="KW-1133">Transmembrane helix</keyword>
<keyword evidence="1" id="KW-0472">Membrane</keyword>
<proteinExistence type="predicted"/>
<evidence type="ECO:0000256" key="1">
    <source>
        <dbReference type="SAM" id="Phobius"/>
    </source>
</evidence>
<gene>
    <name evidence="2" type="ORF">SAMN05216324_102415</name>
</gene>
<dbReference type="AlphaFoldDB" id="A0A1K2IIT1"/>
<feature type="transmembrane region" description="Helical" evidence="1">
    <location>
        <begin position="98"/>
        <end position="124"/>
    </location>
</feature>
<keyword evidence="1" id="KW-0812">Transmembrane</keyword>
<protein>
    <submittedName>
        <fullName evidence="2">Uncharacterized protein</fullName>
    </submittedName>
</protein>
<feature type="transmembrane region" description="Helical" evidence="1">
    <location>
        <begin position="165"/>
        <end position="185"/>
    </location>
</feature>
<feature type="transmembrane region" description="Helical" evidence="1">
    <location>
        <begin position="36"/>
        <end position="59"/>
    </location>
</feature>
<reference evidence="3" key="1">
    <citation type="submission" date="2016-10" db="EMBL/GenBank/DDBJ databases">
        <authorList>
            <person name="Varghese N."/>
            <person name="Submissions S."/>
        </authorList>
    </citation>
    <scope>NUCLEOTIDE SEQUENCE [LARGE SCALE GENOMIC DNA]</scope>
    <source>
        <strain evidence="3">SUR2</strain>
    </source>
</reference>
<organism evidence="2 3">
    <name type="scientific">Chryseobacterium limigenitum</name>
    <dbReference type="NCBI Taxonomy" id="1612149"/>
    <lineage>
        <taxon>Bacteria</taxon>
        <taxon>Pseudomonadati</taxon>
        <taxon>Bacteroidota</taxon>
        <taxon>Flavobacteriia</taxon>
        <taxon>Flavobacteriales</taxon>
        <taxon>Weeksellaceae</taxon>
        <taxon>Chryseobacterium group</taxon>
        <taxon>Chryseobacterium</taxon>
    </lineage>
</organism>
<dbReference type="EMBL" id="FPKW01000002">
    <property type="protein sequence ID" value="SFZ91571.1"/>
    <property type="molecule type" value="Genomic_DNA"/>
</dbReference>
<dbReference type="Proteomes" id="UP000182034">
    <property type="component" value="Unassembled WGS sequence"/>
</dbReference>
<feature type="transmembrane region" description="Helical" evidence="1">
    <location>
        <begin position="65"/>
        <end position="86"/>
    </location>
</feature>
<dbReference type="STRING" id="1612149.SAMN05216324_102415"/>
<sequence>MTPVYPHSDESTKGVMYFIAGKEGTPASSLTDSRNVTLLATTSLTIAILFGGSIGLLMNNYLDNGMVSFGIFLLISFLLILVNKMLFQFQSQHQGKLVVILTYIIFYLVLSYVAVVQLMTFYYLQPEINTINNSESSISMFSAMIQVIGHLELEQKKSLQQFQSICFIIPFVLSQTLLLINYMILRNRTMSHPEFQLEQIRLEIQQAIQKKQKEYVQLFQNPTSTDELFEEGNSEEQRSETAQRLLQEIASLKSGLQYLD</sequence>
<accession>A0A1K2IIT1</accession>